<dbReference type="InterPro" id="IPR037151">
    <property type="entry name" value="AlkB-like_sf"/>
</dbReference>
<dbReference type="Gene3D" id="2.60.120.590">
    <property type="entry name" value="Alpha-ketoglutarate-dependent dioxygenase AlkB-like"/>
    <property type="match status" value="1"/>
</dbReference>
<feature type="domain" description="Fe2OG dioxygenase" evidence="2">
    <location>
        <begin position="493"/>
        <end position="649"/>
    </location>
</feature>
<dbReference type="PANTHER" id="PTHR31573:SF4">
    <property type="entry name" value="FE2OG DIOXYGENASE DOMAIN-CONTAINING PROTEIN"/>
    <property type="match status" value="1"/>
</dbReference>
<proteinExistence type="predicted"/>
<feature type="binding site" evidence="1">
    <location>
        <position position="502"/>
    </location>
    <ligand>
        <name>2-oxoglutarate</name>
        <dbReference type="ChEBI" id="CHEBI:16810"/>
    </ligand>
</feature>
<dbReference type="OrthoDB" id="2163491at2759"/>
<dbReference type="Proteomes" id="UP000800082">
    <property type="component" value="Unassembled WGS sequence"/>
</dbReference>
<dbReference type="Pfam" id="PF13532">
    <property type="entry name" value="2OG-FeII_Oxy_2"/>
    <property type="match status" value="1"/>
</dbReference>
<dbReference type="AlphaFoldDB" id="A0A6A5R759"/>
<reference evidence="3" key="1">
    <citation type="journal article" date="2020" name="Stud. Mycol.">
        <title>101 Dothideomycetes genomes: a test case for predicting lifestyles and emergence of pathogens.</title>
        <authorList>
            <person name="Haridas S."/>
            <person name="Albert R."/>
            <person name="Binder M."/>
            <person name="Bloem J."/>
            <person name="Labutti K."/>
            <person name="Salamov A."/>
            <person name="Andreopoulos B."/>
            <person name="Baker S."/>
            <person name="Barry K."/>
            <person name="Bills G."/>
            <person name="Bluhm B."/>
            <person name="Cannon C."/>
            <person name="Castanera R."/>
            <person name="Culley D."/>
            <person name="Daum C."/>
            <person name="Ezra D."/>
            <person name="Gonzalez J."/>
            <person name="Henrissat B."/>
            <person name="Kuo A."/>
            <person name="Liang C."/>
            <person name="Lipzen A."/>
            <person name="Lutzoni F."/>
            <person name="Magnuson J."/>
            <person name="Mondo S."/>
            <person name="Nolan M."/>
            <person name="Ohm R."/>
            <person name="Pangilinan J."/>
            <person name="Park H.-J."/>
            <person name="Ramirez L."/>
            <person name="Alfaro M."/>
            <person name="Sun H."/>
            <person name="Tritt A."/>
            <person name="Yoshinaga Y."/>
            <person name="Zwiers L.-H."/>
            <person name="Turgeon B."/>
            <person name="Goodwin S."/>
            <person name="Spatafora J."/>
            <person name="Crous P."/>
            <person name="Grigoriev I."/>
        </authorList>
    </citation>
    <scope>NUCLEOTIDE SEQUENCE</scope>
    <source>
        <strain evidence="3">CBS 183.55</strain>
    </source>
</reference>
<sequence>MDVFTSNPSLSKEELRNIADKLLAHRTYGPPKPEPIGQPTVWADARMDLCETLHYFRSYQGACHSTGGFVRGFMFDKVAHLRDYIDSNVVIARAGGGQVKDKESGEMKASGDQVEGTTSQNLRNCMAHYNPVVIITGADNPHMPSQPPHQYCVLDYFKPTHIWTEKSGKSNIVRYRLEKLNAQKISWWSPKTHPDTIALGSLPPPFVRSCGTCAKESTQIYLNGWMCLSPSCPSFWLILPSSADSPHTSPREPAEADLTYDPRFLKAHTPWPNDAHEYTLKPVPASLSHHDVPGEDTSEAFTRGLVCPDCGRCTPRLSWSGWECPCSWTYMLPHTLIPALSIREPLWPLSDAYTCSRDTHSPLVRVSVSFAHGYRVNRYAIPGIDGFVTHMIANQTVVQERGGPDDMFEALQGLDIGLRRRPLEGAMLKGGLFTRHLAVNYGMPYKFIAATASHAFPAPSHPVSAARSRLTWAARHCLSAASHQDRAAFTTHPFNEVLALCYFESQRISYHDDGESGLGPTIATLSLGAPGLMRIRLKAKHHHGVSNAGVYTPASPVPGCIAYKARRALAPDLALLKGQISPTAFRHRLKQIPHELGLTARGTARDVLALHVAHGDVVVMHGRALQAYYEHSVEHAGKLRFALTARYIDPESLGEGEGPGYVVGGDEGGYDGGMLREGMRVVQKGDEGADAVENDGGSATQHSL</sequence>
<dbReference type="PANTHER" id="PTHR31573">
    <property type="entry name" value="ALPHA-KETOGLUTARATE-DEPENDENT DIOXYGENASE ALKB HOMOLOG 2"/>
    <property type="match status" value="1"/>
</dbReference>
<dbReference type="GO" id="GO:0008198">
    <property type="term" value="F:ferrous iron binding"/>
    <property type="evidence" value="ECO:0007669"/>
    <property type="project" value="TreeGrafter"/>
</dbReference>
<evidence type="ECO:0000313" key="4">
    <source>
        <dbReference type="Proteomes" id="UP000800082"/>
    </source>
</evidence>
<dbReference type="GO" id="GO:0035516">
    <property type="term" value="F:broad specificity oxidative DNA demethylase activity"/>
    <property type="evidence" value="ECO:0007669"/>
    <property type="project" value="TreeGrafter"/>
</dbReference>
<dbReference type="EMBL" id="ML979015">
    <property type="protein sequence ID" value="KAF1922804.1"/>
    <property type="molecule type" value="Genomic_DNA"/>
</dbReference>
<accession>A0A6A5R759</accession>
<evidence type="ECO:0000259" key="2">
    <source>
        <dbReference type="PROSITE" id="PS51471"/>
    </source>
</evidence>
<evidence type="ECO:0000256" key="1">
    <source>
        <dbReference type="PIRSR" id="PIRSR632852-1"/>
    </source>
</evidence>
<evidence type="ECO:0000313" key="3">
    <source>
        <dbReference type="EMBL" id="KAF1922804.1"/>
    </source>
</evidence>
<feature type="binding site" evidence="1">
    <location>
        <position position="511"/>
    </location>
    <ligand>
        <name>2-oxoglutarate</name>
        <dbReference type="ChEBI" id="CHEBI:16810"/>
    </ligand>
</feature>
<dbReference type="RefSeq" id="XP_033443057.1">
    <property type="nucleotide sequence ID" value="XM_033597283.1"/>
</dbReference>
<dbReference type="SUPFAM" id="SSF51197">
    <property type="entry name" value="Clavaminate synthase-like"/>
    <property type="match status" value="1"/>
</dbReference>
<dbReference type="GO" id="GO:0051747">
    <property type="term" value="F:cytosine C-5 DNA demethylase activity"/>
    <property type="evidence" value="ECO:0007669"/>
    <property type="project" value="TreeGrafter"/>
</dbReference>
<dbReference type="InterPro" id="IPR027450">
    <property type="entry name" value="AlkB-like"/>
</dbReference>
<dbReference type="InterPro" id="IPR005123">
    <property type="entry name" value="Oxoglu/Fe-dep_dioxygenase_dom"/>
</dbReference>
<keyword evidence="4" id="KW-1185">Reference proteome</keyword>
<gene>
    <name evidence="3" type="ORF">M421DRAFT_77075</name>
</gene>
<dbReference type="PROSITE" id="PS51471">
    <property type="entry name" value="FE2OG_OXY"/>
    <property type="match status" value="1"/>
</dbReference>
<feature type="binding site" evidence="1">
    <location>
        <position position="631"/>
    </location>
    <ligand>
        <name>2-oxoglutarate</name>
        <dbReference type="ChEBI" id="CHEBI:16810"/>
    </ligand>
</feature>
<dbReference type="GeneID" id="54354950"/>
<protein>
    <recommendedName>
        <fullName evidence="2">Fe2OG dioxygenase domain-containing protein</fullName>
    </recommendedName>
</protein>
<organism evidence="3 4">
    <name type="scientific">Didymella exigua CBS 183.55</name>
    <dbReference type="NCBI Taxonomy" id="1150837"/>
    <lineage>
        <taxon>Eukaryota</taxon>
        <taxon>Fungi</taxon>
        <taxon>Dikarya</taxon>
        <taxon>Ascomycota</taxon>
        <taxon>Pezizomycotina</taxon>
        <taxon>Dothideomycetes</taxon>
        <taxon>Pleosporomycetidae</taxon>
        <taxon>Pleosporales</taxon>
        <taxon>Pleosporineae</taxon>
        <taxon>Didymellaceae</taxon>
        <taxon>Didymella</taxon>
    </lineage>
</organism>
<dbReference type="InterPro" id="IPR032852">
    <property type="entry name" value="ALKBH2"/>
</dbReference>
<name>A0A6A5R759_9PLEO</name>
<dbReference type="GO" id="GO:0006307">
    <property type="term" value="P:DNA alkylation repair"/>
    <property type="evidence" value="ECO:0007669"/>
    <property type="project" value="TreeGrafter"/>
</dbReference>